<dbReference type="PROSITE" id="PS50048">
    <property type="entry name" value="ZN2_CY6_FUNGAL_2"/>
    <property type="match status" value="1"/>
</dbReference>
<dbReference type="CDD" id="cd00067">
    <property type="entry name" value="GAL4"/>
    <property type="match status" value="1"/>
</dbReference>
<dbReference type="EMBL" id="JAQOWY010000279">
    <property type="protein sequence ID" value="KAK1845254.1"/>
    <property type="molecule type" value="Genomic_DNA"/>
</dbReference>
<name>A0AAD9AGN9_9PEZI</name>
<dbReference type="GO" id="GO:0008270">
    <property type="term" value="F:zinc ion binding"/>
    <property type="evidence" value="ECO:0007669"/>
    <property type="project" value="InterPro"/>
</dbReference>
<dbReference type="GO" id="GO:0045944">
    <property type="term" value="P:positive regulation of transcription by RNA polymerase II"/>
    <property type="evidence" value="ECO:0007669"/>
    <property type="project" value="TreeGrafter"/>
</dbReference>
<accession>A0AAD9AGN9</accession>
<evidence type="ECO:0000256" key="2">
    <source>
        <dbReference type="SAM" id="MobiDB-lite"/>
    </source>
</evidence>
<evidence type="ECO:0000259" key="3">
    <source>
        <dbReference type="PROSITE" id="PS50048"/>
    </source>
</evidence>
<reference evidence="4" key="1">
    <citation type="submission" date="2023-01" db="EMBL/GenBank/DDBJ databases">
        <title>Colletotrichum chrysophilum M932 genome sequence.</title>
        <authorList>
            <person name="Baroncelli R."/>
        </authorList>
    </citation>
    <scope>NUCLEOTIDE SEQUENCE</scope>
    <source>
        <strain evidence="4">M932</strain>
    </source>
</reference>
<gene>
    <name evidence="4" type="ORF">CCHR01_12109</name>
</gene>
<dbReference type="Gene3D" id="4.10.240.10">
    <property type="entry name" value="Zn(2)-C6 fungal-type DNA-binding domain"/>
    <property type="match status" value="1"/>
</dbReference>
<evidence type="ECO:0000256" key="1">
    <source>
        <dbReference type="ARBA" id="ARBA00023242"/>
    </source>
</evidence>
<feature type="compositionally biased region" description="Basic and acidic residues" evidence="2">
    <location>
        <begin position="89"/>
        <end position="103"/>
    </location>
</feature>
<feature type="domain" description="Zn(2)-C6 fungal-type" evidence="3">
    <location>
        <begin position="21"/>
        <end position="51"/>
    </location>
</feature>
<dbReference type="SUPFAM" id="SSF57701">
    <property type="entry name" value="Zn2/Cys6 DNA-binding domain"/>
    <property type="match status" value="1"/>
</dbReference>
<proteinExistence type="predicted"/>
<protein>
    <submittedName>
        <fullName evidence="4">C6 transcription factor</fullName>
    </submittedName>
</protein>
<dbReference type="InterPro" id="IPR001138">
    <property type="entry name" value="Zn2Cys6_DnaBD"/>
</dbReference>
<evidence type="ECO:0000313" key="4">
    <source>
        <dbReference type="EMBL" id="KAK1845254.1"/>
    </source>
</evidence>
<keyword evidence="1" id="KW-0539">Nucleus</keyword>
<dbReference type="PROSITE" id="PS00463">
    <property type="entry name" value="ZN2_CY6_FUNGAL_1"/>
    <property type="match status" value="1"/>
</dbReference>
<dbReference type="InterPro" id="IPR036864">
    <property type="entry name" value="Zn2-C6_fun-type_DNA-bd_sf"/>
</dbReference>
<keyword evidence="5" id="KW-1185">Reference proteome</keyword>
<dbReference type="PANTHER" id="PTHR37534:SF49">
    <property type="entry name" value="LYSINE BIOSYNTHESIS REGULATORY PROTEIN LYS14"/>
    <property type="match status" value="1"/>
</dbReference>
<dbReference type="GO" id="GO:0000981">
    <property type="term" value="F:DNA-binding transcription factor activity, RNA polymerase II-specific"/>
    <property type="evidence" value="ECO:0007669"/>
    <property type="project" value="InterPro"/>
</dbReference>
<dbReference type="Pfam" id="PF00172">
    <property type="entry name" value="Zn_clus"/>
    <property type="match status" value="1"/>
</dbReference>
<sequence length="142" mass="16243">MMQTDTLASRSRRPTTRTNTGCQTCRRRRIKCDEAKPSCQRCQRSAVDCSYKPQIKWPRQGARMGNNRSRRHRARSHASTQMTELLSSEETRSETSSVDRSEEPIHAMFMSAASCTSGPDVYDNDDFSSWIDLGMNRSSIDR</sequence>
<dbReference type="SMART" id="SM00066">
    <property type="entry name" value="GAL4"/>
    <property type="match status" value="1"/>
</dbReference>
<dbReference type="Proteomes" id="UP001243330">
    <property type="component" value="Unassembled WGS sequence"/>
</dbReference>
<comment type="caution">
    <text evidence="4">The sequence shown here is derived from an EMBL/GenBank/DDBJ whole genome shotgun (WGS) entry which is preliminary data.</text>
</comment>
<dbReference type="GO" id="GO:0005634">
    <property type="term" value="C:nucleus"/>
    <property type="evidence" value="ECO:0007669"/>
    <property type="project" value="TreeGrafter"/>
</dbReference>
<organism evidence="4 5">
    <name type="scientific">Colletotrichum chrysophilum</name>
    <dbReference type="NCBI Taxonomy" id="1836956"/>
    <lineage>
        <taxon>Eukaryota</taxon>
        <taxon>Fungi</taxon>
        <taxon>Dikarya</taxon>
        <taxon>Ascomycota</taxon>
        <taxon>Pezizomycotina</taxon>
        <taxon>Sordariomycetes</taxon>
        <taxon>Hypocreomycetidae</taxon>
        <taxon>Glomerellales</taxon>
        <taxon>Glomerellaceae</taxon>
        <taxon>Colletotrichum</taxon>
        <taxon>Colletotrichum gloeosporioides species complex</taxon>
    </lineage>
</organism>
<dbReference type="AlphaFoldDB" id="A0AAD9AGN9"/>
<evidence type="ECO:0000313" key="5">
    <source>
        <dbReference type="Proteomes" id="UP001243330"/>
    </source>
</evidence>
<feature type="region of interest" description="Disordered" evidence="2">
    <location>
        <begin position="59"/>
        <end position="103"/>
    </location>
</feature>
<feature type="region of interest" description="Disordered" evidence="2">
    <location>
        <begin position="1"/>
        <end position="20"/>
    </location>
</feature>
<dbReference type="GO" id="GO:0000976">
    <property type="term" value="F:transcription cis-regulatory region binding"/>
    <property type="evidence" value="ECO:0007669"/>
    <property type="project" value="TreeGrafter"/>
</dbReference>
<dbReference type="PANTHER" id="PTHR37534">
    <property type="entry name" value="TRANSCRIPTIONAL ACTIVATOR PROTEIN UGA3"/>
    <property type="match status" value="1"/>
</dbReference>